<evidence type="ECO:0008006" key="3">
    <source>
        <dbReference type="Google" id="ProtNLM"/>
    </source>
</evidence>
<evidence type="ECO:0000313" key="1">
    <source>
        <dbReference type="EMBL" id="CRH01116.1"/>
    </source>
</evidence>
<dbReference type="EMBL" id="LN835306">
    <property type="protein sequence ID" value="CRH01116.1"/>
    <property type="molecule type" value="Genomic_DNA"/>
</dbReference>
<dbReference type="GeneID" id="39737243"/>
<protein>
    <recommendedName>
        <fullName evidence="3">Fam-j protein</fullName>
    </recommendedName>
</protein>
<name>A0A1J1HCG7_PLARL</name>
<sequence length="581" mass="69165">MHNTGIEHYTLKCIASIGSEKRYRNNGFPIENYVLNGDNNKKLCKCLVRKNPKESMGKEENKNDDEVDINEKKKINSKGSLNSPSSIIKSLKVIKYGSAGIKPFIQFISENIFKIKSDYFSSYMIPILQKILNSLKEKHNQIVRLFDKKIESLNIIIDKKLQNIDQKDLLVMQTYYNFLPKHKHKKLKSKYKLILSLNHRMNYVIIKRHEIYNITKYFFKFFKNVKCEFNFLRKMASIVSSTTNKLMHNMIFFYPSIFPLGKIFEHFYELFDVMDNLIENIKTSLKNGFLLLDRTKMDNAQKIMDSMNNKLRHAFYRHLDHFVKDLNLLNLSNEDNYITMQTIFYFLKKENLDNRRYLEETLKNPCNTNITSILFDLLVREGDIISEYYNKAHNYFNLNFYEKNKNNICLNDLIQDKVKKEYLLSLYSTLMKLMRITFFHNKLQLIMEMRKSLKKINSKRKRKYISVATKNVLTQSMQSYLLSEVEKQKNKLEEIKFDIKYSHLFSSLKKDIDNVNVLMLITYEKIEEIALTFQLITFIIHQDLVNAKKTNGEKLVRPENILFALFYVKHIITKCTIEEMQ</sequence>
<dbReference type="KEGG" id="prel:PRELSG_1146500"/>
<dbReference type="Proteomes" id="UP000220158">
    <property type="component" value="Chromosome 11"/>
</dbReference>
<evidence type="ECO:0000313" key="2">
    <source>
        <dbReference type="Proteomes" id="UP000220158"/>
    </source>
</evidence>
<accession>A0A1J1HCG7</accession>
<dbReference type="VEuPathDB" id="PlasmoDB:PRELSG_1146500"/>
<reference evidence="1 2" key="1">
    <citation type="submission" date="2015-04" db="EMBL/GenBank/DDBJ databases">
        <authorList>
            <consortium name="Pathogen Informatics"/>
        </authorList>
    </citation>
    <scope>NUCLEOTIDE SEQUENCE [LARGE SCALE GENOMIC DNA]</scope>
    <source>
        <strain evidence="1 2">SGS1</strain>
    </source>
</reference>
<organism evidence="1 2">
    <name type="scientific">Plasmodium relictum</name>
    <dbReference type="NCBI Taxonomy" id="85471"/>
    <lineage>
        <taxon>Eukaryota</taxon>
        <taxon>Sar</taxon>
        <taxon>Alveolata</taxon>
        <taxon>Apicomplexa</taxon>
        <taxon>Aconoidasida</taxon>
        <taxon>Haemosporida</taxon>
        <taxon>Plasmodiidae</taxon>
        <taxon>Plasmodium</taxon>
        <taxon>Plasmodium (Haemamoeba)</taxon>
    </lineage>
</organism>
<keyword evidence="2" id="KW-1185">Reference proteome</keyword>
<dbReference type="RefSeq" id="XP_028534117.1">
    <property type="nucleotide sequence ID" value="XM_028677760.1"/>
</dbReference>
<dbReference type="AlphaFoldDB" id="A0A1J1HCG7"/>
<gene>
    <name evidence="1" type="ORF">PRELSG_1146500</name>
</gene>
<proteinExistence type="predicted"/>